<keyword evidence="2" id="KW-1185">Reference proteome</keyword>
<evidence type="ECO:0000313" key="2">
    <source>
        <dbReference type="Proteomes" id="UP001600888"/>
    </source>
</evidence>
<evidence type="ECO:0000313" key="1">
    <source>
        <dbReference type="EMBL" id="KAL2293578.1"/>
    </source>
</evidence>
<comment type="caution">
    <text evidence="1">The sequence shown here is derived from an EMBL/GenBank/DDBJ whole genome shotgun (WGS) entry which is preliminary data.</text>
</comment>
<proteinExistence type="predicted"/>
<protein>
    <submittedName>
        <fullName evidence="1">Uncharacterized protein</fullName>
    </submittedName>
</protein>
<sequence>MLLLFNLDGPYHTLCLEEKRKCTSIIGIITPILSTVQSGTCRFVCRIIKTAPVLLPPLAHNELQSLPCVLMA</sequence>
<dbReference type="EMBL" id="JBAWTH010000001">
    <property type="protein sequence ID" value="KAL2293578.1"/>
    <property type="molecule type" value="Genomic_DNA"/>
</dbReference>
<dbReference type="Proteomes" id="UP001600888">
    <property type="component" value="Unassembled WGS sequence"/>
</dbReference>
<name>A0ABR4FFV6_9PEZI</name>
<reference evidence="1 2" key="1">
    <citation type="submission" date="2024-03" db="EMBL/GenBank/DDBJ databases">
        <title>A high-quality draft genome sequence of Diaporthe vaccinii, a causative agent of upright dieback and viscid rot disease in cranberry plants.</title>
        <authorList>
            <person name="Sarrasin M."/>
            <person name="Lang B.F."/>
            <person name="Burger G."/>
        </authorList>
    </citation>
    <scope>NUCLEOTIDE SEQUENCE [LARGE SCALE GENOMIC DNA]</scope>
    <source>
        <strain evidence="1 2">IS7</strain>
    </source>
</reference>
<organism evidence="1 2">
    <name type="scientific">Diaporthe vaccinii</name>
    <dbReference type="NCBI Taxonomy" id="105482"/>
    <lineage>
        <taxon>Eukaryota</taxon>
        <taxon>Fungi</taxon>
        <taxon>Dikarya</taxon>
        <taxon>Ascomycota</taxon>
        <taxon>Pezizomycotina</taxon>
        <taxon>Sordariomycetes</taxon>
        <taxon>Sordariomycetidae</taxon>
        <taxon>Diaporthales</taxon>
        <taxon>Diaporthaceae</taxon>
        <taxon>Diaporthe</taxon>
        <taxon>Diaporthe eres species complex</taxon>
    </lineage>
</organism>
<gene>
    <name evidence="1" type="ORF">FJTKL_05441</name>
</gene>
<accession>A0ABR4FFV6</accession>